<keyword evidence="2" id="KW-1133">Transmembrane helix</keyword>
<organism evidence="3 4">
    <name type="scientific">Dactylonectria macrodidyma</name>
    <dbReference type="NCBI Taxonomy" id="307937"/>
    <lineage>
        <taxon>Eukaryota</taxon>
        <taxon>Fungi</taxon>
        <taxon>Dikarya</taxon>
        <taxon>Ascomycota</taxon>
        <taxon>Pezizomycotina</taxon>
        <taxon>Sordariomycetes</taxon>
        <taxon>Hypocreomycetidae</taxon>
        <taxon>Hypocreales</taxon>
        <taxon>Nectriaceae</taxon>
        <taxon>Dactylonectria</taxon>
    </lineage>
</organism>
<keyword evidence="2" id="KW-0472">Membrane</keyword>
<accession>A0A9P9DS64</accession>
<dbReference type="Proteomes" id="UP000738349">
    <property type="component" value="Unassembled WGS sequence"/>
</dbReference>
<comment type="caution">
    <text evidence="3">The sequence shown here is derived from an EMBL/GenBank/DDBJ whole genome shotgun (WGS) entry which is preliminary data.</text>
</comment>
<reference evidence="3" key="1">
    <citation type="journal article" date="2021" name="Nat. Commun.">
        <title>Genetic determinants of endophytism in the Arabidopsis root mycobiome.</title>
        <authorList>
            <person name="Mesny F."/>
            <person name="Miyauchi S."/>
            <person name="Thiergart T."/>
            <person name="Pickel B."/>
            <person name="Atanasova L."/>
            <person name="Karlsson M."/>
            <person name="Huettel B."/>
            <person name="Barry K.W."/>
            <person name="Haridas S."/>
            <person name="Chen C."/>
            <person name="Bauer D."/>
            <person name="Andreopoulos W."/>
            <person name="Pangilinan J."/>
            <person name="LaButti K."/>
            <person name="Riley R."/>
            <person name="Lipzen A."/>
            <person name="Clum A."/>
            <person name="Drula E."/>
            <person name="Henrissat B."/>
            <person name="Kohler A."/>
            <person name="Grigoriev I.V."/>
            <person name="Martin F.M."/>
            <person name="Hacquard S."/>
        </authorList>
    </citation>
    <scope>NUCLEOTIDE SEQUENCE</scope>
    <source>
        <strain evidence="3">MPI-CAGE-AT-0147</strain>
    </source>
</reference>
<feature type="region of interest" description="Disordered" evidence="1">
    <location>
        <begin position="324"/>
        <end position="356"/>
    </location>
</feature>
<feature type="transmembrane region" description="Helical" evidence="2">
    <location>
        <begin position="372"/>
        <end position="389"/>
    </location>
</feature>
<proteinExistence type="predicted"/>
<dbReference type="OrthoDB" id="4717662at2759"/>
<evidence type="ECO:0000313" key="4">
    <source>
        <dbReference type="Proteomes" id="UP000738349"/>
    </source>
</evidence>
<dbReference type="AlphaFoldDB" id="A0A9P9DS64"/>
<evidence type="ECO:0000313" key="3">
    <source>
        <dbReference type="EMBL" id="KAH7124735.1"/>
    </source>
</evidence>
<evidence type="ECO:0000256" key="1">
    <source>
        <dbReference type="SAM" id="MobiDB-lite"/>
    </source>
</evidence>
<evidence type="ECO:0000256" key="2">
    <source>
        <dbReference type="SAM" id="Phobius"/>
    </source>
</evidence>
<gene>
    <name evidence="3" type="ORF">EDB81DRAFT_951694</name>
</gene>
<dbReference type="EMBL" id="JAGMUV010000021">
    <property type="protein sequence ID" value="KAH7124735.1"/>
    <property type="molecule type" value="Genomic_DNA"/>
</dbReference>
<feature type="region of interest" description="Disordered" evidence="1">
    <location>
        <begin position="231"/>
        <end position="296"/>
    </location>
</feature>
<keyword evidence="4" id="KW-1185">Reference proteome</keyword>
<feature type="compositionally biased region" description="Basic and acidic residues" evidence="1">
    <location>
        <begin position="231"/>
        <end position="246"/>
    </location>
</feature>
<keyword evidence="2" id="KW-0812">Transmembrane</keyword>
<sequence>MSLPLSTRDFFDLAVHCKDVVRRIQSLDVDHQHLKAQAGALLLVFNQLHDTLKGFSEIPAHHQAIFGDIRQSCYLSLSSIEPTLQEFEKLKSGNVFKKSARRVILAVHNSTADLKMELFQQIMILSQMLLRLNQILDCCSHQRQQSTLIQKVDQLATELRLYRLEGRRNKQLTLGRKSIERVIKELRYQVPQEMSLAINAAFAELRSPRDLMNEPVVPIYQPPLAIEYCGSKEESDCEDSTKETSVPRDNIGTDYRGPAEETDSEELAEERPVQAADSMNHSNESESKTNSRGWMNKPFIQQDSSAYDHDKSEAKPSYYARFQDHEKPHKSAEGVGTSKAKKGVRERDRRRPGTNLRPLRLNTRVLTTRGKVALMVVFIAISAALGFGMKRFGMQWIGVLTSVVSRTHAALGSPLK</sequence>
<protein>
    <submittedName>
        <fullName evidence="3">Uncharacterized protein</fullName>
    </submittedName>
</protein>
<name>A0A9P9DS64_9HYPO</name>